<sequence length="285" mass="32971">MKIRSNFSVLKRALHTPEARTFKPFLHFRRTPASIAREKKMELPFFPTRFSTVKCFVKKQVFFSTLEDWLANRPNILRFSWGKWPNSSLLSPLPHPVLSYISFTIILSQVSRPSLSRPLLKSIVALHNIFFLALSFIMALGCLVSIFSQVPEFNILVCFPRDTSPSRHLFFWAYIVEFTNTLLIILSGSMERLSFLHVYHARYQLRGACSHVHLLLDVHPGKRPRWNKMVTDFQLLQFWAIFLIMTMFVFYHFTAAGCSGILSWCFNAASILSLLSNNAKVFKGN</sequence>
<dbReference type="EMBL" id="JBBPBN010000069">
    <property type="protein sequence ID" value="KAK8985182.1"/>
    <property type="molecule type" value="Genomic_DNA"/>
</dbReference>
<keyword evidence="7" id="KW-0443">Lipid metabolism</keyword>
<comment type="caution">
    <text evidence="11">The sequence shown here is derived from an EMBL/GenBank/DDBJ whole genome shotgun (WGS) entry which is preliminary data.</text>
</comment>
<feature type="transmembrane region" description="Helical" evidence="10">
    <location>
        <begin position="235"/>
        <end position="255"/>
    </location>
</feature>
<evidence type="ECO:0000256" key="9">
    <source>
        <dbReference type="ARBA" id="ARBA00023160"/>
    </source>
</evidence>
<evidence type="ECO:0000256" key="6">
    <source>
        <dbReference type="ARBA" id="ARBA00022989"/>
    </source>
</evidence>
<evidence type="ECO:0000256" key="8">
    <source>
        <dbReference type="ARBA" id="ARBA00023136"/>
    </source>
</evidence>
<keyword evidence="9" id="KW-0275">Fatty acid biosynthesis</keyword>
<keyword evidence="4 10" id="KW-0812">Transmembrane</keyword>
<protein>
    <recommendedName>
        <fullName evidence="13">Very-long-chain 3-oxoacyl-CoA synthase</fullName>
    </recommendedName>
</protein>
<evidence type="ECO:0000256" key="4">
    <source>
        <dbReference type="ARBA" id="ARBA00022692"/>
    </source>
</evidence>
<evidence type="ECO:0000256" key="2">
    <source>
        <dbReference type="ARBA" id="ARBA00022516"/>
    </source>
</evidence>
<accession>A0ABR2P9R9</accession>
<evidence type="ECO:0000313" key="12">
    <source>
        <dbReference type="Proteomes" id="UP001396334"/>
    </source>
</evidence>
<dbReference type="PANTHER" id="PTHR11157">
    <property type="entry name" value="FATTY ACID ACYL TRANSFERASE-RELATED"/>
    <property type="match status" value="1"/>
</dbReference>
<evidence type="ECO:0000256" key="7">
    <source>
        <dbReference type="ARBA" id="ARBA00023098"/>
    </source>
</evidence>
<dbReference type="Proteomes" id="UP001396334">
    <property type="component" value="Unassembled WGS sequence"/>
</dbReference>
<evidence type="ECO:0000256" key="10">
    <source>
        <dbReference type="SAM" id="Phobius"/>
    </source>
</evidence>
<keyword evidence="2" id="KW-0444">Lipid biosynthesis</keyword>
<evidence type="ECO:0000313" key="11">
    <source>
        <dbReference type="EMBL" id="KAK8985182.1"/>
    </source>
</evidence>
<keyword evidence="6 10" id="KW-1133">Transmembrane helix</keyword>
<evidence type="ECO:0008006" key="13">
    <source>
        <dbReference type="Google" id="ProtNLM"/>
    </source>
</evidence>
<keyword evidence="12" id="KW-1185">Reference proteome</keyword>
<dbReference type="PANTHER" id="PTHR11157:SF132">
    <property type="entry name" value="ELONGATION OF FATTY ACIDS PROTEIN 3-LIKE"/>
    <property type="match status" value="1"/>
</dbReference>
<reference evidence="11 12" key="1">
    <citation type="journal article" date="2024" name="G3 (Bethesda)">
        <title>Genome assembly of Hibiscus sabdariffa L. provides insights into metabolisms of medicinal natural products.</title>
        <authorList>
            <person name="Kim T."/>
        </authorList>
    </citation>
    <scope>NUCLEOTIDE SEQUENCE [LARGE SCALE GENOMIC DNA]</scope>
    <source>
        <strain evidence="11">TK-2024</strain>
        <tissue evidence="11">Old leaves</tissue>
    </source>
</reference>
<evidence type="ECO:0000256" key="3">
    <source>
        <dbReference type="ARBA" id="ARBA00022679"/>
    </source>
</evidence>
<keyword evidence="5" id="KW-0276">Fatty acid metabolism</keyword>
<gene>
    <name evidence="11" type="ORF">V6N11_068452</name>
</gene>
<feature type="transmembrane region" description="Helical" evidence="10">
    <location>
        <begin position="123"/>
        <end position="148"/>
    </location>
</feature>
<evidence type="ECO:0000256" key="1">
    <source>
        <dbReference type="ARBA" id="ARBA00004141"/>
    </source>
</evidence>
<comment type="subcellular location">
    <subcellularLocation>
        <location evidence="1">Membrane</location>
        <topology evidence="1">Multi-pass membrane protein</topology>
    </subcellularLocation>
</comment>
<keyword evidence="8 10" id="KW-0472">Membrane</keyword>
<evidence type="ECO:0000256" key="5">
    <source>
        <dbReference type="ARBA" id="ARBA00022832"/>
    </source>
</evidence>
<dbReference type="InterPro" id="IPR002076">
    <property type="entry name" value="ELO_fam"/>
</dbReference>
<feature type="transmembrane region" description="Helical" evidence="10">
    <location>
        <begin position="168"/>
        <end position="186"/>
    </location>
</feature>
<keyword evidence="3" id="KW-0808">Transferase</keyword>
<organism evidence="11 12">
    <name type="scientific">Hibiscus sabdariffa</name>
    <name type="common">roselle</name>
    <dbReference type="NCBI Taxonomy" id="183260"/>
    <lineage>
        <taxon>Eukaryota</taxon>
        <taxon>Viridiplantae</taxon>
        <taxon>Streptophyta</taxon>
        <taxon>Embryophyta</taxon>
        <taxon>Tracheophyta</taxon>
        <taxon>Spermatophyta</taxon>
        <taxon>Magnoliopsida</taxon>
        <taxon>eudicotyledons</taxon>
        <taxon>Gunneridae</taxon>
        <taxon>Pentapetalae</taxon>
        <taxon>rosids</taxon>
        <taxon>malvids</taxon>
        <taxon>Malvales</taxon>
        <taxon>Malvaceae</taxon>
        <taxon>Malvoideae</taxon>
        <taxon>Hibiscus</taxon>
    </lineage>
</organism>
<dbReference type="Pfam" id="PF01151">
    <property type="entry name" value="ELO"/>
    <property type="match status" value="1"/>
</dbReference>
<proteinExistence type="predicted"/>
<name>A0ABR2P9R9_9ROSI</name>